<dbReference type="Pfam" id="PF02361">
    <property type="entry name" value="CbiQ"/>
    <property type="match status" value="1"/>
</dbReference>
<evidence type="ECO:0000256" key="3">
    <source>
        <dbReference type="ARBA" id="ARBA00022989"/>
    </source>
</evidence>
<sequence length="246" mass="27711">MQDCRRILFENGCSQVRKPSVSVVFIYALVLTSIALLLKEPHKLLPLAVSNVFLSLVAGWRRVWWLYFLILVASIGVFTNALFFANTGSVVLETSFLVVRENALKGFVTVTLRIMLIAGVGAFFVALFEPLEIIKGFTRELHMPASISLSLSYALRLLPLLREDLEEIMFFRKQRGYRKRPLTPGELSSTLSGLLITGFERALWSGVSLELRGFRNYRPSHGISLNIFDALIFLALIVQLIYVAIV</sequence>
<dbReference type="AlphaFoldDB" id="A0A7C2BK45"/>
<evidence type="ECO:0000313" key="6">
    <source>
        <dbReference type="EMBL" id="HEF86974.1"/>
    </source>
</evidence>
<keyword evidence="2 5" id="KW-0812">Transmembrane</keyword>
<feature type="transmembrane region" description="Helical" evidence="5">
    <location>
        <begin position="21"/>
        <end position="38"/>
    </location>
</feature>
<reference evidence="6" key="1">
    <citation type="journal article" date="2020" name="mSystems">
        <title>Genome- and Community-Level Interaction Insights into Carbon Utilization and Element Cycling Functions of Hydrothermarchaeota in Hydrothermal Sediment.</title>
        <authorList>
            <person name="Zhou Z."/>
            <person name="Liu Y."/>
            <person name="Xu W."/>
            <person name="Pan J."/>
            <person name="Luo Z.H."/>
            <person name="Li M."/>
        </authorList>
    </citation>
    <scope>NUCLEOTIDE SEQUENCE [LARGE SCALE GENOMIC DNA]</scope>
    <source>
        <strain evidence="6">SpSt-23</strain>
    </source>
</reference>
<evidence type="ECO:0000256" key="4">
    <source>
        <dbReference type="ARBA" id="ARBA00023136"/>
    </source>
</evidence>
<evidence type="ECO:0000256" key="2">
    <source>
        <dbReference type="ARBA" id="ARBA00022692"/>
    </source>
</evidence>
<dbReference type="CDD" id="cd16914">
    <property type="entry name" value="EcfT"/>
    <property type="match status" value="1"/>
</dbReference>
<gene>
    <name evidence="6" type="ORF">ENP55_01445</name>
</gene>
<proteinExistence type="predicted"/>
<keyword evidence="4 5" id="KW-0472">Membrane</keyword>
<feature type="transmembrane region" description="Helical" evidence="5">
    <location>
        <begin position="64"/>
        <end position="85"/>
    </location>
</feature>
<keyword evidence="3 5" id="KW-1133">Transmembrane helix</keyword>
<comment type="caution">
    <text evidence="6">The sequence shown here is derived from an EMBL/GenBank/DDBJ whole genome shotgun (WGS) entry which is preliminary data.</text>
</comment>
<dbReference type="GO" id="GO:0005886">
    <property type="term" value="C:plasma membrane"/>
    <property type="evidence" value="ECO:0007669"/>
    <property type="project" value="UniProtKB-ARBA"/>
</dbReference>
<name>A0A7C2BK45_9CREN</name>
<evidence type="ECO:0000256" key="1">
    <source>
        <dbReference type="ARBA" id="ARBA00004141"/>
    </source>
</evidence>
<dbReference type="InterPro" id="IPR003339">
    <property type="entry name" value="ABC/ECF_trnsptr_transmembrane"/>
</dbReference>
<dbReference type="EMBL" id="DSJT01000005">
    <property type="protein sequence ID" value="HEF86974.1"/>
    <property type="molecule type" value="Genomic_DNA"/>
</dbReference>
<comment type="subcellular location">
    <subcellularLocation>
        <location evidence="1">Membrane</location>
        <topology evidence="1">Multi-pass membrane protein</topology>
    </subcellularLocation>
</comment>
<feature type="transmembrane region" description="Helical" evidence="5">
    <location>
        <begin position="223"/>
        <end position="245"/>
    </location>
</feature>
<organism evidence="6">
    <name type="scientific">Thermosphaera aggregans</name>
    <dbReference type="NCBI Taxonomy" id="54254"/>
    <lineage>
        <taxon>Archaea</taxon>
        <taxon>Thermoproteota</taxon>
        <taxon>Thermoprotei</taxon>
        <taxon>Desulfurococcales</taxon>
        <taxon>Desulfurococcaceae</taxon>
        <taxon>Thermosphaera</taxon>
    </lineage>
</organism>
<feature type="transmembrane region" description="Helical" evidence="5">
    <location>
        <begin position="106"/>
        <end position="129"/>
    </location>
</feature>
<evidence type="ECO:0000256" key="5">
    <source>
        <dbReference type="SAM" id="Phobius"/>
    </source>
</evidence>
<protein>
    <submittedName>
        <fullName evidence="6">Energy-coupling factor transporter transmembrane protein EcfT</fullName>
    </submittedName>
</protein>
<accession>A0A7C2BK45</accession>